<reference evidence="1" key="1">
    <citation type="submission" date="2019-04" db="EMBL/GenBank/DDBJ databases">
        <title>Friends and foes A comparative genomics study of 23 Aspergillus species from section Flavi.</title>
        <authorList>
            <consortium name="DOE Joint Genome Institute"/>
            <person name="Kjaerbolling I."/>
            <person name="Vesth T."/>
            <person name="Frisvad J.C."/>
            <person name="Nybo J.L."/>
            <person name="Theobald S."/>
            <person name="Kildgaard S."/>
            <person name="Isbrandt T."/>
            <person name="Kuo A."/>
            <person name="Sato A."/>
            <person name="Lyhne E.K."/>
            <person name="Kogle M.E."/>
            <person name="Wiebenga A."/>
            <person name="Kun R.S."/>
            <person name="Lubbers R.J."/>
            <person name="Makela M.R."/>
            <person name="Barry K."/>
            <person name="Chovatia M."/>
            <person name="Clum A."/>
            <person name="Daum C."/>
            <person name="Haridas S."/>
            <person name="He G."/>
            <person name="LaButti K."/>
            <person name="Lipzen A."/>
            <person name="Mondo S."/>
            <person name="Riley R."/>
            <person name="Salamov A."/>
            <person name="Simmons B.A."/>
            <person name="Magnuson J.K."/>
            <person name="Henrissat B."/>
            <person name="Mortensen U.H."/>
            <person name="Larsen T.O."/>
            <person name="Devries R.P."/>
            <person name="Grigoriev I.V."/>
            <person name="Machida M."/>
            <person name="Baker S.E."/>
            <person name="Andersen M.R."/>
        </authorList>
    </citation>
    <scope>NUCLEOTIDE SEQUENCE</scope>
    <source>
        <strain evidence="1">CBS 117612</strain>
    </source>
</reference>
<dbReference type="Proteomes" id="UP000325558">
    <property type="component" value="Unassembled WGS sequence"/>
</dbReference>
<dbReference type="OrthoDB" id="2906425at2759"/>
<accession>A0A5N6XVK0</accession>
<proteinExistence type="predicted"/>
<dbReference type="EMBL" id="ML737184">
    <property type="protein sequence ID" value="KAE8337171.1"/>
    <property type="molecule type" value="Genomic_DNA"/>
</dbReference>
<evidence type="ECO:0000313" key="1">
    <source>
        <dbReference type="EMBL" id="KAE8337171.1"/>
    </source>
</evidence>
<name>A0A5N6XVK0_9EURO</name>
<dbReference type="AlphaFoldDB" id="A0A5N6XVK0"/>
<protein>
    <submittedName>
        <fullName evidence="1">Uncharacterized protein</fullName>
    </submittedName>
</protein>
<gene>
    <name evidence="1" type="ORF">BDV24DRAFT_167582</name>
</gene>
<sequence>MSYAERNQFGDNLNACIAHLRKIPNNTPNDSEIRLPAHISIIASLMDLRRRISYHISVSQYSSRLSVIFYALRLASFESACGPWAVEWNCRLGMYRLCAVPQYWEFTKAMYGARGREVFEQIFYSAFGPQLSGRTVLHSVPDTANLPS</sequence>
<organism evidence="1">
    <name type="scientific">Aspergillus arachidicola</name>
    <dbReference type="NCBI Taxonomy" id="656916"/>
    <lineage>
        <taxon>Eukaryota</taxon>
        <taxon>Fungi</taxon>
        <taxon>Dikarya</taxon>
        <taxon>Ascomycota</taxon>
        <taxon>Pezizomycotina</taxon>
        <taxon>Eurotiomycetes</taxon>
        <taxon>Eurotiomycetidae</taxon>
        <taxon>Eurotiales</taxon>
        <taxon>Aspergillaceae</taxon>
        <taxon>Aspergillus</taxon>
        <taxon>Aspergillus subgen. Circumdati</taxon>
    </lineage>
</organism>